<feature type="transmembrane region" description="Helical" evidence="5">
    <location>
        <begin position="271"/>
        <end position="292"/>
    </location>
</feature>
<dbReference type="Gene3D" id="1.20.1250.20">
    <property type="entry name" value="MFS general substrate transporter like domains"/>
    <property type="match status" value="1"/>
</dbReference>
<evidence type="ECO:0000256" key="1">
    <source>
        <dbReference type="ARBA" id="ARBA00004141"/>
    </source>
</evidence>
<protein>
    <recommendedName>
        <fullName evidence="6">Major facilitator superfamily (MFS) profile domain-containing protein</fullName>
    </recommendedName>
</protein>
<dbReference type="GO" id="GO:0016020">
    <property type="term" value="C:membrane"/>
    <property type="evidence" value="ECO:0007669"/>
    <property type="project" value="UniProtKB-SubCell"/>
</dbReference>
<accession>A0A2A4J969</accession>
<feature type="transmembrane region" description="Helical" evidence="5">
    <location>
        <begin position="500"/>
        <end position="521"/>
    </location>
</feature>
<dbReference type="SUPFAM" id="SSF103473">
    <property type="entry name" value="MFS general substrate transporter"/>
    <property type="match status" value="1"/>
</dbReference>
<evidence type="ECO:0000256" key="3">
    <source>
        <dbReference type="ARBA" id="ARBA00022989"/>
    </source>
</evidence>
<keyword evidence="4 5" id="KW-0472">Membrane</keyword>
<reference evidence="7" key="1">
    <citation type="submission" date="2017-09" db="EMBL/GenBank/DDBJ databases">
        <title>Contemporary evolution of a Lepidopteran species, Heliothis virescens, in response to modern agricultural practices.</title>
        <authorList>
            <person name="Fritz M.L."/>
            <person name="Deyonke A.M."/>
            <person name="Papanicolaou A."/>
            <person name="Micinski S."/>
            <person name="Westbrook J."/>
            <person name="Gould F."/>
        </authorList>
    </citation>
    <scope>NUCLEOTIDE SEQUENCE [LARGE SCALE GENOMIC DNA]</scope>
    <source>
        <strain evidence="7">HvINT-</strain>
        <tissue evidence="7">Whole body</tissue>
    </source>
</reference>
<name>A0A2A4J969_HELVI</name>
<feature type="transmembrane region" description="Helical" evidence="5">
    <location>
        <begin position="387"/>
        <end position="409"/>
    </location>
</feature>
<feature type="transmembrane region" description="Helical" evidence="5">
    <location>
        <begin position="359"/>
        <end position="381"/>
    </location>
</feature>
<dbReference type="EMBL" id="NWSH01002435">
    <property type="protein sequence ID" value="PCG68306.1"/>
    <property type="molecule type" value="Genomic_DNA"/>
</dbReference>
<feature type="transmembrane region" description="Helical" evidence="5">
    <location>
        <begin position="38"/>
        <end position="56"/>
    </location>
</feature>
<evidence type="ECO:0000256" key="2">
    <source>
        <dbReference type="ARBA" id="ARBA00022692"/>
    </source>
</evidence>
<keyword evidence="3 5" id="KW-1133">Transmembrane helix</keyword>
<dbReference type="InterPro" id="IPR036259">
    <property type="entry name" value="MFS_trans_sf"/>
</dbReference>
<comment type="caution">
    <text evidence="7">The sequence shown here is derived from an EMBL/GenBank/DDBJ whole genome shotgun (WGS) entry which is preliminary data.</text>
</comment>
<feature type="domain" description="Major facilitator superfamily (MFS) profile" evidence="6">
    <location>
        <begin position="44"/>
        <end position="526"/>
    </location>
</feature>
<keyword evidence="2 5" id="KW-0812">Transmembrane</keyword>
<feature type="transmembrane region" description="Helical" evidence="5">
    <location>
        <begin position="211"/>
        <end position="233"/>
    </location>
</feature>
<dbReference type="AlphaFoldDB" id="A0A2A4J969"/>
<evidence type="ECO:0000259" key="6">
    <source>
        <dbReference type="PROSITE" id="PS50850"/>
    </source>
</evidence>
<evidence type="ECO:0000256" key="5">
    <source>
        <dbReference type="SAM" id="Phobius"/>
    </source>
</evidence>
<dbReference type="InterPro" id="IPR005828">
    <property type="entry name" value="MFS_sugar_transport-like"/>
</dbReference>
<dbReference type="PANTHER" id="PTHR24064">
    <property type="entry name" value="SOLUTE CARRIER FAMILY 22 MEMBER"/>
    <property type="match status" value="1"/>
</dbReference>
<proteinExistence type="predicted"/>
<feature type="transmembrane region" description="Helical" evidence="5">
    <location>
        <begin position="185"/>
        <end position="205"/>
    </location>
</feature>
<feature type="transmembrane region" description="Helical" evidence="5">
    <location>
        <begin position="441"/>
        <end position="463"/>
    </location>
</feature>
<dbReference type="PROSITE" id="PS50850">
    <property type="entry name" value="MFS"/>
    <property type="match status" value="1"/>
</dbReference>
<evidence type="ECO:0000313" key="7">
    <source>
        <dbReference type="EMBL" id="PCG68306.1"/>
    </source>
</evidence>
<feature type="transmembrane region" description="Helical" evidence="5">
    <location>
        <begin position="475"/>
        <end position="494"/>
    </location>
</feature>
<dbReference type="STRING" id="7102.A0A2A4J969"/>
<sequence>MSSKTNEIEIGNKVDKAKETVDYDDLISSAGEFGRYQLLLFFATLPFHAFGVFVYFSQMFITEVSPNHWCRIPELENLTDIQRRDLGIPKDETARFGYSQCSMYVANWTEVLATSQTPDPTWSTVPCQYGWEFNKTEIPYPTISSDLEWVCEKNSYQSSAQSIFFIGSIFGGLILGWVSDRFGRVPAAVISSLMGCIGGFASTFAQNFIQFAAARFVMGTAYDNCMIMAYLLVLEYIAPRYRTMIANLSFAIFYCLFVTALPWIALACGHWKTISLVTSLPLGLAIFAPLILPESPRWLLSRGRIDDAVEKVLVIGRINRKEIPPKLIEQFKLSANNEKEEQSESCLEILKRPVIRKMFLLVCFEYMCCTIVFDGLVRSIGQLDFDFFVSFSLVSFTEFPSMILVAFIMDFLGRRWLTIVVMFVSFVFCLLTVFVSGIESVVFAVVARFAVNMSYSACMQWAAEILPTSVRGSGVSIVHICGYVATCLSPYIVYLKEYIYWLPLVVIGCIAGIGGLIALGLPETARKDMPHTFDDAENLAKNQRLFTLPILETKKQKKGEINESFESEL</sequence>
<dbReference type="Pfam" id="PF00083">
    <property type="entry name" value="Sugar_tr"/>
    <property type="match status" value="1"/>
</dbReference>
<feature type="transmembrane region" description="Helical" evidence="5">
    <location>
        <begin position="245"/>
        <end position="265"/>
    </location>
</feature>
<evidence type="ECO:0000256" key="4">
    <source>
        <dbReference type="ARBA" id="ARBA00023136"/>
    </source>
</evidence>
<comment type="subcellular location">
    <subcellularLocation>
        <location evidence="1">Membrane</location>
        <topology evidence="1">Multi-pass membrane protein</topology>
    </subcellularLocation>
</comment>
<organism evidence="7">
    <name type="scientific">Heliothis virescens</name>
    <name type="common">Tobacco budworm moth</name>
    <dbReference type="NCBI Taxonomy" id="7102"/>
    <lineage>
        <taxon>Eukaryota</taxon>
        <taxon>Metazoa</taxon>
        <taxon>Ecdysozoa</taxon>
        <taxon>Arthropoda</taxon>
        <taxon>Hexapoda</taxon>
        <taxon>Insecta</taxon>
        <taxon>Pterygota</taxon>
        <taxon>Neoptera</taxon>
        <taxon>Endopterygota</taxon>
        <taxon>Lepidoptera</taxon>
        <taxon>Glossata</taxon>
        <taxon>Ditrysia</taxon>
        <taxon>Noctuoidea</taxon>
        <taxon>Noctuidae</taxon>
        <taxon>Heliothinae</taxon>
        <taxon>Heliothis</taxon>
    </lineage>
</organism>
<feature type="transmembrane region" description="Helical" evidence="5">
    <location>
        <begin position="159"/>
        <end position="178"/>
    </location>
</feature>
<feature type="transmembrane region" description="Helical" evidence="5">
    <location>
        <begin position="416"/>
        <end position="435"/>
    </location>
</feature>
<gene>
    <name evidence="7" type="ORF">B5V51_5383</name>
</gene>
<dbReference type="InterPro" id="IPR020846">
    <property type="entry name" value="MFS_dom"/>
</dbReference>
<dbReference type="GO" id="GO:0022857">
    <property type="term" value="F:transmembrane transporter activity"/>
    <property type="evidence" value="ECO:0007669"/>
    <property type="project" value="InterPro"/>
</dbReference>